<dbReference type="AlphaFoldDB" id="A0ABC9F505"/>
<dbReference type="Proteomes" id="UP001497457">
    <property type="component" value="Chromosome 5rd"/>
</dbReference>
<evidence type="ECO:0000256" key="2">
    <source>
        <dbReference type="ARBA" id="ARBA00022679"/>
    </source>
</evidence>
<dbReference type="GO" id="GO:0016740">
    <property type="term" value="F:transferase activity"/>
    <property type="evidence" value="ECO:0007669"/>
    <property type="project" value="UniProtKB-KW"/>
</dbReference>
<evidence type="ECO:0000256" key="3">
    <source>
        <dbReference type="RuleBase" id="RU361155"/>
    </source>
</evidence>
<evidence type="ECO:0000313" key="6">
    <source>
        <dbReference type="EMBL" id="CAL5069009.1"/>
    </source>
</evidence>
<organism evidence="6 7">
    <name type="scientific">Urochloa decumbens</name>
    <dbReference type="NCBI Taxonomy" id="240449"/>
    <lineage>
        <taxon>Eukaryota</taxon>
        <taxon>Viridiplantae</taxon>
        <taxon>Streptophyta</taxon>
        <taxon>Embryophyta</taxon>
        <taxon>Tracheophyta</taxon>
        <taxon>Spermatophyta</taxon>
        <taxon>Magnoliopsida</taxon>
        <taxon>Liliopsida</taxon>
        <taxon>Poales</taxon>
        <taxon>Poaceae</taxon>
        <taxon>PACMAD clade</taxon>
        <taxon>Panicoideae</taxon>
        <taxon>Panicodae</taxon>
        <taxon>Paniceae</taxon>
        <taxon>Melinidinae</taxon>
        <taxon>Urochloa</taxon>
    </lineage>
</organism>
<feature type="region of interest" description="Disordered" evidence="4">
    <location>
        <begin position="1"/>
        <end position="22"/>
    </location>
</feature>
<feature type="compositionally biased region" description="Polar residues" evidence="4">
    <location>
        <begin position="1"/>
        <end position="13"/>
    </location>
</feature>
<evidence type="ECO:0000313" key="7">
    <source>
        <dbReference type="Proteomes" id="UP001497457"/>
    </source>
</evidence>
<comment type="similarity">
    <text evidence="1 3">Belongs to the sulfotransferase 1 family.</text>
</comment>
<keyword evidence="7" id="KW-1185">Reference proteome</keyword>
<reference evidence="6 7" key="2">
    <citation type="submission" date="2024-10" db="EMBL/GenBank/DDBJ databases">
        <authorList>
            <person name="Ryan C."/>
        </authorList>
    </citation>
    <scope>NUCLEOTIDE SEQUENCE [LARGE SCALE GENOMIC DNA]</scope>
</reference>
<dbReference type="EMBL" id="OZ075115">
    <property type="protein sequence ID" value="CAL5069009.1"/>
    <property type="molecule type" value="Genomic_DNA"/>
</dbReference>
<dbReference type="SUPFAM" id="SSF52540">
    <property type="entry name" value="P-loop containing nucleoside triphosphate hydrolases"/>
    <property type="match status" value="1"/>
</dbReference>
<dbReference type="EC" id="2.8.2.-" evidence="3"/>
<dbReference type="Pfam" id="PF00685">
    <property type="entry name" value="Sulfotransfer_1"/>
    <property type="match status" value="1"/>
</dbReference>
<evidence type="ECO:0000259" key="5">
    <source>
        <dbReference type="Pfam" id="PF00685"/>
    </source>
</evidence>
<keyword evidence="2 3" id="KW-0808">Transferase</keyword>
<dbReference type="InterPro" id="IPR027417">
    <property type="entry name" value="P-loop_NTPase"/>
</dbReference>
<dbReference type="Gene3D" id="3.40.50.300">
    <property type="entry name" value="P-loop containing nucleotide triphosphate hydrolases"/>
    <property type="match status" value="1"/>
</dbReference>
<dbReference type="PANTHER" id="PTHR11783">
    <property type="entry name" value="SULFOTRANSFERASE SULT"/>
    <property type="match status" value="1"/>
</dbReference>
<sequence>MSSSKTFPWQTKGQEADAETETNPELYQRFADLVSSFPTSEGMLDQLYRHDQGWHAPKVNMVGAMVADSCFAARPSDIIVASLPKSGTTWIKALLFATVHRDEYRPADADDHPFHSVSPHECISFLEFRLYSGNRIPNLDKLPDPRLFATHVPFVALPRTIVTTTSCKIVYVCRDPKDTLVSTWYFLNKFRARAGMDPLTVERAAELFCDGLSPFGPYWDHVLGYWRAHLAHPEKVLFFRYEEMQRDPAAHVRRLAEFVGLPFGAGEEEDGVVAAIVRMCSFEHMSGLKATKDGSMMTKDGPIANSLFYRRGVIGDWVNHLSPEAARRIDAITQARFKGSGLNV</sequence>
<name>A0ABC9F505_9POAL</name>
<accession>A0ABC9F505</accession>
<evidence type="ECO:0000256" key="4">
    <source>
        <dbReference type="SAM" id="MobiDB-lite"/>
    </source>
</evidence>
<gene>
    <name evidence="6" type="ORF">URODEC1_LOCUS101931</name>
</gene>
<protein>
    <recommendedName>
        <fullName evidence="3">Sulfotransferase</fullName>
        <ecNumber evidence="3">2.8.2.-</ecNumber>
    </recommendedName>
</protein>
<evidence type="ECO:0000256" key="1">
    <source>
        <dbReference type="ARBA" id="ARBA00005771"/>
    </source>
</evidence>
<reference evidence="7" key="1">
    <citation type="submission" date="2024-06" db="EMBL/GenBank/DDBJ databases">
        <authorList>
            <person name="Ryan C."/>
        </authorList>
    </citation>
    <scope>NUCLEOTIDE SEQUENCE [LARGE SCALE GENOMIC DNA]</scope>
</reference>
<feature type="domain" description="Sulfotransferase" evidence="5">
    <location>
        <begin position="75"/>
        <end position="341"/>
    </location>
</feature>
<proteinExistence type="inferred from homology"/>
<dbReference type="InterPro" id="IPR000863">
    <property type="entry name" value="Sulfotransferase_dom"/>
</dbReference>